<organism evidence="8 9">
    <name type="scientific">Nocardiopsis tropica</name>
    <dbReference type="NCBI Taxonomy" id="109330"/>
    <lineage>
        <taxon>Bacteria</taxon>
        <taxon>Bacillati</taxon>
        <taxon>Actinomycetota</taxon>
        <taxon>Actinomycetes</taxon>
        <taxon>Streptosporangiales</taxon>
        <taxon>Nocardiopsidaceae</taxon>
        <taxon>Nocardiopsis</taxon>
    </lineage>
</organism>
<keyword evidence="9" id="KW-1185">Reference proteome</keyword>
<evidence type="ECO:0000256" key="7">
    <source>
        <dbReference type="SAM" id="MobiDB-lite"/>
    </source>
</evidence>
<evidence type="ECO:0000313" key="8">
    <source>
        <dbReference type="EMBL" id="MES0837080.1"/>
    </source>
</evidence>
<dbReference type="CDD" id="cd00221">
    <property type="entry name" value="Vsr"/>
    <property type="match status" value="1"/>
</dbReference>
<dbReference type="Gene3D" id="3.40.960.10">
    <property type="entry name" value="VSR Endonuclease"/>
    <property type="match status" value="1"/>
</dbReference>
<comment type="similarity">
    <text evidence="6">Belongs to the Vsr family.</text>
</comment>
<reference evidence="8 9" key="1">
    <citation type="submission" date="2024-06" db="EMBL/GenBank/DDBJ databases">
        <authorList>
            <person name="Bataeva Y.V."/>
            <person name="Grigorian L.N."/>
            <person name="Solomentsev V.I."/>
        </authorList>
    </citation>
    <scope>NUCLEOTIDE SEQUENCE [LARGE SCALE GENOMIC DNA]</scope>
    <source>
        <strain evidence="9">SCPM-O-B-12605 (RCAM04882)</strain>
    </source>
</reference>
<keyword evidence="4" id="KW-0378">Hydrolase</keyword>
<dbReference type="EMBL" id="JBEQNB010000015">
    <property type="protein sequence ID" value="MES0837080.1"/>
    <property type="molecule type" value="Genomic_DNA"/>
</dbReference>
<keyword evidence="2 8" id="KW-0255">Endonuclease</keyword>
<evidence type="ECO:0000256" key="2">
    <source>
        <dbReference type="ARBA" id="ARBA00022759"/>
    </source>
</evidence>
<evidence type="ECO:0000256" key="5">
    <source>
        <dbReference type="ARBA" id="ARBA00023204"/>
    </source>
</evidence>
<keyword evidence="5" id="KW-0234">DNA repair</keyword>
<accession>A0ABV2A141</accession>
<dbReference type="SUPFAM" id="SSF52980">
    <property type="entry name" value="Restriction endonuclease-like"/>
    <property type="match status" value="1"/>
</dbReference>
<dbReference type="RefSeq" id="WP_352985987.1">
    <property type="nucleotide sequence ID" value="NZ_JBEQNA010000014.1"/>
</dbReference>
<dbReference type="InterPro" id="IPR011335">
    <property type="entry name" value="Restrct_endonuc-II-like"/>
</dbReference>
<gene>
    <name evidence="8" type="ORF">ABUK86_25105</name>
</gene>
<evidence type="ECO:0000313" key="9">
    <source>
        <dbReference type="Proteomes" id="UP001432401"/>
    </source>
</evidence>
<evidence type="ECO:0000256" key="4">
    <source>
        <dbReference type="ARBA" id="ARBA00022801"/>
    </source>
</evidence>
<dbReference type="GO" id="GO:0004519">
    <property type="term" value="F:endonuclease activity"/>
    <property type="evidence" value="ECO:0007669"/>
    <property type="project" value="UniProtKB-KW"/>
</dbReference>
<protein>
    <submittedName>
        <fullName evidence="8">Very short patch repair endonuclease</fullName>
    </submittedName>
</protein>
<dbReference type="Pfam" id="PF03852">
    <property type="entry name" value="Vsr"/>
    <property type="match status" value="1"/>
</dbReference>
<dbReference type="NCBIfam" id="TIGR00632">
    <property type="entry name" value="vsr"/>
    <property type="match status" value="1"/>
</dbReference>
<evidence type="ECO:0000256" key="3">
    <source>
        <dbReference type="ARBA" id="ARBA00022763"/>
    </source>
</evidence>
<name>A0ABV2A141_9ACTN</name>
<evidence type="ECO:0000256" key="1">
    <source>
        <dbReference type="ARBA" id="ARBA00022722"/>
    </source>
</evidence>
<dbReference type="InterPro" id="IPR004603">
    <property type="entry name" value="DNA_mismatch_endonuc_vsr"/>
</dbReference>
<keyword evidence="3" id="KW-0227">DNA damage</keyword>
<comment type="caution">
    <text evidence="8">The sequence shown here is derived from an EMBL/GenBank/DDBJ whole genome shotgun (WGS) entry which is preliminary data.</text>
</comment>
<sequence length="167" mass="19314">MDETSVETVPCRPAGVHAATSARMSRQKRKDTAPEMELRRALYRRGSRYRVNRPLEGMPRRRADVTFVGAKVVVFVDGCFWHRCPVHGTAPVNNGAWWEHKLSGNVARDRETDTRLREAGWAVLRFWEHEDMEAAASEVERVLRERRLARGRTERVRKPESPVRGPR</sequence>
<feature type="region of interest" description="Disordered" evidence="7">
    <location>
        <begin position="1"/>
        <end position="34"/>
    </location>
</feature>
<evidence type="ECO:0000256" key="6">
    <source>
        <dbReference type="ARBA" id="ARBA00029466"/>
    </source>
</evidence>
<dbReference type="Proteomes" id="UP001432401">
    <property type="component" value="Unassembled WGS sequence"/>
</dbReference>
<keyword evidence="1" id="KW-0540">Nuclease</keyword>
<proteinExistence type="inferred from homology"/>